<dbReference type="AlphaFoldDB" id="A0A520KS63"/>
<dbReference type="Proteomes" id="UP000317158">
    <property type="component" value="Unassembled WGS sequence"/>
</dbReference>
<proteinExistence type="predicted"/>
<evidence type="ECO:0000313" key="3">
    <source>
        <dbReference type="Proteomes" id="UP000317158"/>
    </source>
</evidence>
<name>A0A520KS63_METT2</name>
<accession>A0A520KS63</accession>
<dbReference type="InterPro" id="IPR002572">
    <property type="entry name" value="DUF22"/>
</dbReference>
<reference evidence="2 3" key="1">
    <citation type="journal article" date="2019" name="Nat. Microbiol.">
        <title>Wide diversity of methane and short-chain alkane metabolisms in uncultured archaea.</title>
        <authorList>
            <person name="Borrel G."/>
            <person name="Adam P.S."/>
            <person name="McKay L.J."/>
            <person name="Chen L.X."/>
            <person name="Sierra-Garcia I.N."/>
            <person name="Sieber C.M."/>
            <person name="Letourneur Q."/>
            <person name="Ghozlane A."/>
            <person name="Andersen G.L."/>
            <person name="Li W.J."/>
            <person name="Hallam S.J."/>
            <person name="Muyzer G."/>
            <person name="de Oliveira V.M."/>
            <person name="Inskeep W.P."/>
            <person name="Banfield J.F."/>
            <person name="Gribaldo S."/>
        </authorList>
    </citation>
    <scope>NUCLEOTIDE SEQUENCE [LARGE SCALE GENOMIC DNA]</scope>
    <source>
        <strain evidence="2">NM1a</strain>
    </source>
</reference>
<sequence length="147" mass="16737">MAKIDLVVWKDKIGEELDKISVDIYPYGYSVGPKGQWEMLIAAENKIVKANELTYIKVREITIPERAIVLPCFFSRHALGTVEKAVGVGVPKKAEEKRYIDTVIFHPIFNGEIHTGELLDVINIFYATFERKLNADVLDRWLKSKTG</sequence>
<gene>
    <name evidence="2" type="ORF">EF806_04630</name>
</gene>
<organism evidence="2 3">
    <name type="scientific">Methanoliparum thermophilum</name>
    <dbReference type="NCBI Taxonomy" id="2491083"/>
    <lineage>
        <taxon>Archaea</taxon>
        <taxon>Methanobacteriati</taxon>
        <taxon>Methanobacteriota</taxon>
        <taxon>Candidatus Methanoliparia</taxon>
        <taxon>Candidatus Methanoliparales</taxon>
        <taxon>Candidatus Methanoliparaceae</taxon>
        <taxon>Candidatus Methanoliparum</taxon>
    </lineage>
</organism>
<evidence type="ECO:0000259" key="1">
    <source>
        <dbReference type="Pfam" id="PF01629"/>
    </source>
</evidence>
<comment type="caution">
    <text evidence="2">The sequence shown here is derived from an EMBL/GenBank/DDBJ whole genome shotgun (WGS) entry which is preliminary data.</text>
</comment>
<dbReference type="EMBL" id="RXIF01000006">
    <property type="protein sequence ID" value="RZN64621.1"/>
    <property type="molecule type" value="Genomic_DNA"/>
</dbReference>
<dbReference type="Pfam" id="PF01629">
    <property type="entry name" value="DUF22"/>
    <property type="match status" value="1"/>
</dbReference>
<protein>
    <submittedName>
        <fullName evidence="2">DUF22 domain-containing protein</fullName>
    </submittedName>
</protein>
<feature type="domain" description="DUF22" evidence="1">
    <location>
        <begin position="4"/>
        <end position="111"/>
    </location>
</feature>
<evidence type="ECO:0000313" key="2">
    <source>
        <dbReference type="EMBL" id="RZN64621.1"/>
    </source>
</evidence>